<name>A0ABR7M814_9BACT</name>
<comment type="caution">
    <text evidence="1">The sequence shown here is derived from an EMBL/GenBank/DDBJ whole genome shotgun (WGS) entry which is preliminary data.</text>
</comment>
<dbReference type="SUPFAM" id="SSF55729">
    <property type="entry name" value="Acyl-CoA N-acyltransferases (Nat)"/>
    <property type="match status" value="1"/>
</dbReference>
<protein>
    <recommendedName>
        <fullName evidence="3">N-acetyltransferase domain-containing protein</fullName>
    </recommendedName>
</protein>
<dbReference type="InterPro" id="IPR039968">
    <property type="entry name" value="BcerS-like"/>
</dbReference>
<dbReference type="InterPro" id="IPR016181">
    <property type="entry name" value="Acyl_CoA_acyltransferase"/>
</dbReference>
<evidence type="ECO:0008006" key="3">
    <source>
        <dbReference type="Google" id="ProtNLM"/>
    </source>
</evidence>
<reference evidence="1 2" key="1">
    <citation type="submission" date="2016-07" db="EMBL/GenBank/DDBJ databases">
        <title>Genome analysis of Flavihumibacter stibioxidans YS-17.</title>
        <authorList>
            <person name="Shi K."/>
            <person name="Han Y."/>
            <person name="Wang G."/>
        </authorList>
    </citation>
    <scope>NUCLEOTIDE SEQUENCE [LARGE SCALE GENOMIC DNA]</scope>
    <source>
        <strain evidence="1 2">YS-17</strain>
    </source>
</reference>
<gene>
    <name evidence="1" type="ORF">BC349_06935</name>
</gene>
<evidence type="ECO:0000313" key="1">
    <source>
        <dbReference type="EMBL" id="MBC6490761.1"/>
    </source>
</evidence>
<keyword evidence="2" id="KW-1185">Reference proteome</keyword>
<dbReference type="EMBL" id="MBUA01000012">
    <property type="protein sequence ID" value="MBC6490761.1"/>
    <property type="molecule type" value="Genomic_DNA"/>
</dbReference>
<dbReference type="RefSeq" id="WP_187256117.1">
    <property type="nucleotide sequence ID" value="NZ_JBHULF010000014.1"/>
</dbReference>
<evidence type="ECO:0000313" key="2">
    <source>
        <dbReference type="Proteomes" id="UP000765802"/>
    </source>
</evidence>
<organism evidence="1 2">
    <name type="scientific">Flavihumibacter stibioxidans</name>
    <dbReference type="NCBI Taxonomy" id="1834163"/>
    <lineage>
        <taxon>Bacteria</taxon>
        <taxon>Pseudomonadati</taxon>
        <taxon>Bacteroidota</taxon>
        <taxon>Chitinophagia</taxon>
        <taxon>Chitinophagales</taxon>
        <taxon>Chitinophagaceae</taxon>
        <taxon>Flavihumibacter</taxon>
    </lineage>
</organism>
<dbReference type="Gene3D" id="3.40.630.30">
    <property type="match status" value="1"/>
</dbReference>
<accession>A0ABR7M814</accession>
<sequence>MQVIPVANEQDARHFLRVQVEMNQGNPDFIRPLEKDINEVFDREKNKSFRFGECRRWLLQDNSGRFIGRIAAFTHKKYRSKGDEGPVGGIGFFDCINQQEAANLLFDTARNWLAEKGMVAMDGPINFGERDKWWGLLVEGFQPPPYGMNYNPPYYKELFRNYGFDVFYYQICWRMDVAGDANQLQPKFYEAHRKFAGNPSFEARMVRNKDLDKYAIDFCTVYNKAWAKHEGNKEMSGQQAIKLFRSMKPVLDESLAWITYHNNEPVAMWINIPDLNQIFRYFKGRFGWMEKLRFLWLLRRGVCNRFIGIIYGIVPEFQGTGIDYFMIVEAEKVIKKRGIYKELELMWQGDFNKKMLNISRNLGATESRRLATWRYQFDQSKPFKRHPFID</sequence>
<proteinExistence type="predicted"/>
<dbReference type="PANTHER" id="PTHR41368:SF1">
    <property type="entry name" value="PROTEIN YGHO"/>
    <property type="match status" value="1"/>
</dbReference>
<dbReference type="Proteomes" id="UP000765802">
    <property type="component" value="Unassembled WGS sequence"/>
</dbReference>
<dbReference type="PANTHER" id="PTHR41368">
    <property type="entry name" value="PROTEIN YGHO"/>
    <property type="match status" value="1"/>
</dbReference>